<evidence type="ECO:0000313" key="3">
    <source>
        <dbReference type="EMBL" id="KZT39299.1"/>
    </source>
</evidence>
<gene>
    <name evidence="3" type="ORF">SISSUDRAFT_1045760</name>
</gene>
<protein>
    <recommendedName>
        <fullName evidence="5">Secreted protein</fullName>
    </recommendedName>
</protein>
<dbReference type="Proteomes" id="UP000076798">
    <property type="component" value="Unassembled WGS sequence"/>
</dbReference>
<evidence type="ECO:0000256" key="1">
    <source>
        <dbReference type="SAM" id="MobiDB-lite"/>
    </source>
</evidence>
<feature type="region of interest" description="Disordered" evidence="1">
    <location>
        <begin position="56"/>
        <end position="93"/>
    </location>
</feature>
<evidence type="ECO:0008006" key="5">
    <source>
        <dbReference type="Google" id="ProtNLM"/>
    </source>
</evidence>
<dbReference type="AlphaFoldDB" id="A0A166E7Z6"/>
<proteinExistence type="predicted"/>
<name>A0A166E7Z6_9AGAM</name>
<evidence type="ECO:0000313" key="4">
    <source>
        <dbReference type="Proteomes" id="UP000076798"/>
    </source>
</evidence>
<reference evidence="3 4" key="1">
    <citation type="journal article" date="2016" name="Mol. Biol. Evol.">
        <title>Comparative Genomics of Early-Diverging Mushroom-Forming Fungi Provides Insights into the Origins of Lignocellulose Decay Capabilities.</title>
        <authorList>
            <person name="Nagy L.G."/>
            <person name="Riley R."/>
            <person name="Tritt A."/>
            <person name="Adam C."/>
            <person name="Daum C."/>
            <person name="Floudas D."/>
            <person name="Sun H."/>
            <person name="Yadav J.S."/>
            <person name="Pangilinan J."/>
            <person name="Larsson K.H."/>
            <person name="Matsuura K."/>
            <person name="Barry K."/>
            <person name="Labutti K."/>
            <person name="Kuo R."/>
            <person name="Ohm R.A."/>
            <person name="Bhattacharya S.S."/>
            <person name="Shirouzu T."/>
            <person name="Yoshinaga Y."/>
            <person name="Martin F.M."/>
            <person name="Grigoriev I.V."/>
            <person name="Hibbett D.S."/>
        </authorList>
    </citation>
    <scope>NUCLEOTIDE SEQUENCE [LARGE SCALE GENOMIC DNA]</scope>
    <source>
        <strain evidence="3 4">HHB10207 ss-3</strain>
    </source>
</reference>
<feature type="signal peptide" evidence="2">
    <location>
        <begin position="1"/>
        <end position="29"/>
    </location>
</feature>
<organism evidence="3 4">
    <name type="scientific">Sistotremastrum suecicum HHB10207 ss-3</name>
    <dbReference type="NCBI Taxonomy" id="1314776"/>
    <lineage>
        <taxon>Eukaryota</taxon>
        <taxon>Fungi</taxon>
        <taxon>Dikarya</taxon>
        <taxon>Basidiomycota</taxon>
        <taxon>Agaricomycotina</taxon>
        <taxon>Agaricomycetes</taxon>
        <taxon>Sistotremastrales</taxon>
        <taxon>Sistotremastraceae</taxon>
        <taxon>Sistotremastrum</taxon>
    </lineage>
</organism>
<feature type="compositionally biased region" description="Basic and acidic residues" evidence="1">
    <location>
        <begin position="77"/>
        <end position="93"/>
    </location>
</feature>
<evidence type="ECO:0000256" key="2">
    <source>
        <dbReference type="SAM" id="SignalP"/>
    </source>
</evidence>
<sequence length="93" mass="10337">MTDTHSRRSRPRSRTLLVLLIALVHLTCQVPFQSDPPTNHQLLELWNRLAASNGSSALTEAAQAPARRSNSDAGQACRRDDDLHRSRTDPIVP</sequence>
<keyword evidence="2" id="KW-0732">Signal</keyword>
<feature type="non-terminal residue" evidence="3">
    <location>
        <position position="93"/>
    </location>
</feature>
<accession>A0A166E7Z6</accession>
<dbReference type="EMBL" id="KV428048">
    <property type="protein sequence ID" value="KZT39299.1"/>
    <property type="molecule type" value="Genomic_DNA"/>
</dbReference>
<feature type="chain" id="PRO_5007872579" description="Secreted protein" evidence="2">
    <location>
        <begin position="30"/>
        <end position="93"/>
    </location>
</feature>
<keyword evidence="4" id="KW-1185">Reference proteome</keyword>